<dbReference type="InterPro" id="IPR000209">
    <property type="entry name" value="Peptidase_S8/S53_dom"/>
</dbReference>
<dbReference type="GO" id="GO:0004252">
    <property type="term" value="F:serine-type endopeptidase activity"/>
    <property type="evidence" value="ECO:0007669"/>
    <property type="project" value="UniProtKB-UniRule"/>
</dbReference>
<reference evidence="9 10" key="1">
    <citation type="submission" date="2016-11" db="EMBL/GenBank/DDBJ databases">
        <authorList>
            <person name="Jaros S."/>
            <person name="Januszkiewicz K."/>
            <person name="Wedrychowicz H."/>
        </authorList>
    </citation>
    <scope>NUCLEOTIDE SEQUENCE [LARGE SCALE GENOMIC DNA]</scope>
    <source>
        <strain evidence="9 10">DSM 18119</strain>
    </source>
</reference>
<feature type="signal peptide" evidence="6">
    <location>
        <begin position="1"/>
        <end position="20"/>
    </location>
</feature>
<gene>
    <name evidence="9" type="ORF">SAMN02745131_00782</name>
</gene>
<keyword evidence="10" id="KW-1185">Reference proteome</keyword>
<dbReference type="InterPro" id="IPR050131">
    <property type="entry name" value="Peptidase_S8_subtilisin-like"/>
</dbReference>
<dbReference type="OrthoDB" id="9792152at2"/>
<dbReference type="NCBIfam" id="TIGR04183">
    <property type="entry name" value="Por_Secre_tail"/>
    <property type="match status" value="1"/>
</dbReference>
<dbReference type="SUPFAM" id="SSF52743">
    <property type="entry name" value="Subtilisin-like"/>
    <property type="match status" value="1"/>
</dbReference>
<dbReference type="InterPro" id="IPR026444">
    <property type="entry name" value="Secre_tail"/>
</dbReference>
<evidence type="ECO:0000256" key="2">
    <source>
        <dbReference type="ARBA" id="ARBA00022670"/>
    </source>
</evidence>
<feature type="active site" description="Charge relay system" evidence="5">
    <location>
        <position position="184"/>
    </location>
</feature>
<evidence type="ECO:0000256" key="1">
    <source>
        <dbReference type="ARBA" id="ARBA00011073"/>
    </source>
</evidence>
<evidence type="ECO:0000259" key="8">
    <source>
        <dbReference type="Pfam" id="PF18962"/>
    </source>
</evidence>
<dbReference type="Pfam" id="PF18962">
    <property type="entry name" value="Por_Secre_tail"/>
    <property type="match status" value="1"/>
</dbReference>
<accession>A0A1M4UV15</accession>
<evidence type="ECO:0000256" key="5">
    <source>
        <dbReference type="PROSITE-ProRule" id="PRU01240"/>
    </source>
</evidence>
<dbReference type="PANTHER" id="PTHR43806">
    <property type="entry name" value="PEPTIDASE S8"/>
    <property type="match status" value="1"/>
</dbReference>
<dbReference type="InterPro" id="IPR015500">
    <property type="entry name" value="Peptidase_S8_subtilisin-rel"/>
</dbReference>
<evidence type="ECO:0000313" key="10">
    <source>
        <dbReference type="Proteomes" id="UP000184048"/>
    </source>
</evidence>
<dbReference type="PANTHER" id="PTHR43806:SF67">
    <property type="entry name" value="EGF-LIKE DOMAIN-CONTAINING PROTEIN"/>
    <property type="match status" value="1"/>
</dbReference>
<feature type="chain" id="PRO_5012928633" evidence="6">
    <location>
        <begin position="21"/>
        <end position="652"/>
    </location>
</feature>
<keyword evidence="4 5" id="KW-0720">Serine protease</keyword>
<feature type="domain" description="Peptidase S8/S53" evidence="7">
    <location>
        <begin position="176"/>
        <end position="448"/>
    </location>
</feature>
<feature type="active site" description="Charge relay system" evidence="5">
    <location>
        <position position="224"/>
    </location>
</feature>
<dbReference type="GO" id="GO:0006508">
    <property type="term" value="P:proteolysis"/>
    <property type="evidence" value="ECO:0007669"/>
    <property type="project" value="UniProtKB-KW"/>
</dbReference>
<dbReference type="Pfam" id="PF00082">
    <property type="entry name" value="Peptidase_S8"/>
    <property type="match status" value="1"/>
</dbReference>
<feature type="active site" description="Charge relay system" evidence="5">
    <location>
        <position position="402"/>
    </location>
</feature>
<dbReference type="InterPro" id="IPR036852">
    <property type="entry name" value="Peptidase_S8/S53_dom_sf"/>
</dbReference>
<protein>
    <submittedName>
        <fullName evidence="9">Por secretion system C-terminal sorting domain-containing protein</fullName>
    </submittedName>
</protein>
<keyword evidence="6" id="KW-0732">Signal</keyword>
<dbReference type="EMBL" id="FQUU01000002">
    <property type="protein sequence ID" value="SHE60525.1"/>
    <property type="molecule type" value="Genomic_DNA"/>
</dbReference>
<organism evidence="9 10">
    <name type="scientific">Flavisolibacter ginsengisoli DSM 18119</name>
    <dbReference type="NCBI Taxonomy" id="1121884"/>
    <lineage>
        <taxon>Bacteria</taxon>
        <taxon>Pseudomonadati</taxon>
        <taxon>Bacteroidota</taxon>
        <taxon>Chitinophagia</taxon>
        <taxon>Chitinophagales</taxon>
        <taxon>Chitinophagaceae</taxon>
        <taxon>Flavisolibacter</taxon>
    </lineage>
</organism>
<keyword evidence="3 5" id="KW-0378">Hydrolase</keyword>
<dbReference type="PROSITE" id="PS51892">
    <property type="entry name" value="SUBTILASE"/>
    <property type="match status" value="1"/>
</dbReference>
<dbReference type="Proteomes" id="UP000184048">
    <property type="component" value="Unassembled WGS sequence"/>
</dbReference>
<dbReference type="Gene3D" id="3.40.50.200">
    <property type="entry name" value="Peptidase S8/S53 domain"/>
    <property type="match status" value="1"/>
</dbReference>
<evidence type="ECO:0000313" key="9">
    <source>
        <dbReference type="EMBL" id="SHE60525.1"/>
    </source>
</evidence>
<evidence type="ECO:0000256" key="4">
    <source>
        <dbReference type="ARBA" id="ARBA00022825"/>
    </source>
</evidence>
<sequence>MKKIALCLLVALIITQLSKAQSTRFVIEFKNKGNNPFSISNPSVYLSERALERRSKYGIAIDSSDLPVTPAYLDSIKLVGNVTILNVSKWLNSVSIQTTDATALVKIHNFPFVKSSQPVGARFSAGRIKPENTLETPSISQRENGISADHYDYGASQAQVHIHNGQFLHNIGLHGENMIIGMLDAGYLNYLNVKAFDSVRANGQILGTWDFVAREASVNEDNQHGMECFSTIAANIPGQFVGTAPKASFYLFRSEDATSENLIEEHNWVCAAERLDSAGGDLISSSLGYSQFDNPAFDHTYADMNGNTTMAAIGADMAAKKGILVVNSAGNEGAGTWGKITTPADGDSVMAVGAVTASGLPASFTSRGPSSDGQVKPDVASVGVATVIQLPNNTIGTGNGTSFACPNLAGLTACLWQGFPEFNNIQIIDALRRSGSRASNPNDTIGFGIPDMTKATLLLLNELATSSVQLNGCKARISWTSKDIAPMKYEIERRFSGQNNFIKIGEVRASNKTFSTQTNEFEDDLGDLPAGLLTYRIKQMVDSSSNGLKGGYIDTTSVDIPGNCFSGQNSFTIAPNPTKGPLTIKLTTPTVSQNITIRISNSIGQLVFERKTTKSNGLAIFEIPVFYLASGKYYITVYDSNTRIGTMQFIKL</sequence>
<evidence type="ECO:0000259" key="7">
    <source>
        <dbReference type="Pfam" id="PF00082"/>
    </source>
</evidence>
<dbReference type="PRINTS" id="PR00723">
    <property type="entry name" value="SUBTILISIN"/>
</dbReference>
<dbReference type="STRING" id="1121884.SAMN02745131_00782"/>
<dbReference type="AlphaFoldDB" id="A0A1M4UV15"/>
<name>A0A1M4UV15_9BACT</name>
<comment type="similarity">
    <text evidence="1 5">Belongs to the peptidase S8 family.</text>
</comment>
<keyword evidence="2 5" id="KW-0645">Protease</keyword>
<proteinExistence type="inferred from homology"/>
<dbReference type="RefSeq" id="WP_072833913.1">
    <property type="nucleotide sequence ID" value="NZ_FQUU01000002.1"/>
</dbReference>
<evidence type="ECO:0000256" key="3">
    <source>
        <dbReference type="ARBA" id="ARBA00022801"/>
    </source>
</evidence>
<evidence type="ECO:0000256" key="6">
    <source>
        <dbReference type="SAM" id="SignalP"/>
    </source>
</evidence>
<feature type="domain" description="Secretion system C-terminal sorting" evidence="8">
    <location>
        <begin position="574"/>
        <end position="643"/>
    </location>
</feature>